<keyword evidence="2" id="KW-1185">Reference proteome</keyword>
<name>A0A0E4CTW5_9STRE</name>
<dbReference type="RefSeq" id="WP_176694289.1">
    <property type="nucleotide sequence ID" value="NZ_CTEN01000009.1"/>
</dbReference>
<organism evidence="1 2">
    <name type="scientific">Streptococcus varani</name>
    <dbReference type="NCBI Taxonomy" id="1608583"/>
    <lineage>
        <taxon>Bacteria</taxon>
        <taxon>Bacillati</taxon>
        <taxon>Bacillota</taxon>
        <taxon>Bacilli</taxon>
        <taxon>Lactobacillales</taxon>
        <taxon>Streptococcaceae</taxon>
        <taxon>Streptococcus</taxon>
    </lineage>
</organism>
<proteinExistence type="predicted"/>
<dbReference type="STRING" id="1608583.BN1356_02530"/>
<dbReference type="AlphaFoldDB" id="A0A0E4CTW5"/>
<sequence>MLELTPRQAEYVEYIRKAIFDPEIKALAENQELVQQALLIGYVVTEENL</sequence>
<gene>
    <name evidence="1" type="ORF">BN1356_02530</name>
</gene>
<protein>
    <submittedName>
        <fullName evidence="1">Phage protein</fullName>
    </submittedName>
</protein>
<evidence type="ECO:0000313" key="1">
    <source>
        <dbReference type="EMBL" id="CQR26171.1"/>
    </source>
</evidence>
<dbReference type="EMBL" id="CTEN01000009">
    <property type="protein sequence ID" value="CQR26171.1"/>
    <property type="molecule type" value="Genomic_DNA"/>
</dbReference>
<dbReference type="Proteomes" id="UP000198604">
    <property type="component" value="Unassembled WGS sequence"/>
</dbReference>
<accession>A0A0E4CTW5</accession>
<reference evidence="2" key="1">
    <citation type="submission" date="2015-03" db="EMBL/GenBank/DDBJ databases">
        <authorList>
            <person name="Urmite Genomes"/>
        </authorList>
    </citation>
    <scope>NUCLEOTIDE SEQUENCE [LARGE SCALE GENOMIC DNA]</scope>
    <source>
        <strain evidence="2">FF10</strain>
    </source>
</reference>
<evidence type="ECO:0000313" key="2">
    <source>
        <dbReference type="Proteomes" id="UP000198604"/>
    </source>
</evidence>